<feature type="region of interest" description="Disordered" evidence="2">
    <location>
        <begin position="1"/>
        <end position="21"/>
    </location>
</feature>
<dbReference type="Pfam" id="PF04434">
    <property type="entry name" value="SWIM"/>
    <property type="match status" value="1"/>
</dbReference>
<name>A0A9J7MNF8_BRAFL</name>
<dbReference type="PANTHER" id="PTHR47526">
    <property type="entry name" value="ATP-DEPENDENT DNA HELICASE"/>
    <property type="match status" value="1"/>
</dbReference>
<protein>
    <submittedName>
        <fullName evidence="5">Uncharacterized protein LOC118413795</fullName>
    </submittedName>
</protein>
<reference evidence="4" key="1">
    <citation type="journal article" date="2020" name="Nat. Ecol. Evol.">
        <title>Deeply conserved synteny resolves early events in vertebrate evolution.</title>
        <authorList>
            <person name="Simakov O."/>
            <person name="Marletaz F."/>
            <person name="Yue J.X."/>
            <person name="O'Connell B."/>
            <person name="Jenkins J."/>
            <person name="Brandt A."/>
            <person name="Calef R."/>
            <person name="Tung C.H."/>
            <person name="Huang T.K."/>
            <person name="Schmutz J."/>
            <person name="Satoh N."/>
            <person name="Yu J.K."/>
            <person name="Putnam N.H."/>
            <person name="Green R.E."/>
            <person name="Rokhsar D.S."/>
        </authorList>
    </citation>
    <scope>NUCLEOTIDE SEQUENCE [LARGE SCALE GENOMIC DNA]</scope>
    <source>
        <strain evidence="4">S238N-H82</strain>
    </source>
</reference>
<keyword evidence="1" id="KW-0863">Zinc-finger</keyword>
<keyword evidence="1" id="KW-0479">Metal-binding</keyword>
<dbReference type="GeneID" id="118413795"/>
<organism evidence="4 5">
    <name type="scientific">Branchiostoma floridae</name>
    <name type="common">Florida lancelet</name>
    <name type="synonym">Amphioxus</name>
    <dbReference type="NCBI Taxonomy" id="7739"/>
    <lineage>
        <taxon>Eukaryota</taxon>
        <taxon>Metazoa</taxon>
        <taxon>Chordata</taxon>
        <taxon>Cephalochordata</taxon>
        <taxon>Leptocardii</taxon>
        <taxon>Amphioxiformes</taxon>
        <taxon>Branchiostomatidae</taxon>
        <taxon>Branchiostoma</taxon>
    </lineage>
</organism>
<dbReference type="PANTHER" id="PTHR47526:SF3">
    <property type="entry name" value="PHD-TYPE DOMAIN-CONTAINING PROTEIN"/>
    <property type="match status" value="1"/>
</dbReference>
<dbReference type="KEGG" id="bfo:118413795"/>
<evidence type="ECO:0000313" key="5">
    <source>
        <dbReference type="RefSeq" id="XP_035673219.1"/>
    </source>
</evidence>
<keyword evidence="1" id="KW-0862">Zinc</keyword>
<reference evidence="5" key="2">
    <citation type="submission" date="2025-08" db="UniProtKB">
        <authorList>
            <consortium name="RefSeq"/>
        </authorList>
    </citation>
    <scope>IDENTIFICATION</scope>
    <source>
        <strain evidence="5">S238N-H82</strain>
        <tissue evidence="5">Testes</tissue>
    </source>
</reference>
<dbReference type="AlphaFoldDB" id="A0A9J7MNF8"/>
<dbReference type="PROSITE" id="PS50966">
    <property type="entry name" value="ZF_SWIM"/>
    <property type="match status" value="1"/>
</dbReference>
<evidence type="ECO:0000256" key="2">
    <source>
        <dbReference type="SAM" id="MobiDB-lite"/>
    </source>
</evidence>
<evidence type="ECO:0000313" key="4">
    <source>
        <dbReference type="Proteomes" id="UP000001554"/>
    </source>
</evidence>
<feature type="region of interest" description="Disordered" evidence="2">
    <location>
        <begin position="251"/>
        <end position="277"/>
    </location>
</feature>
<proteinExistence type="predicted"/>
<evidence type="ECO:0000256" key="1">
    <source>
        <dbReference type="PROSITE-ProRule" id="PRU00325"/>
    </source>
</evidence>
<dbReference type="RefSeq" id="XP_035673219.1">
    <property type="nucleotide sequence ID" value="XM_035817326.1"/>
</dbReference>
<dbReference type="Proteomes" id="UP000001554">
    <property type="component" value="Chromosome 4"/>
</dbReference>
<dbReference type="OrthoDB" id="10035901at2759"/>
<evidence type="ECO:0000259" key="3">
    <source>
        <dbReference type="PROSITE" id="PS50966"/>
    </source>
</evidence>
<gene>
    <name evidence="5" type="primary">LOC118413795</name>
</gene>
<dbReference type="InterPro" id="IPR007527">
    <property type="entry name" value="Znf_SWIM"/>
</dbReference>
<feature type="domain" description="SWIM-type" evidence="3">
    <location>
        <begin position="170"/>
        <end position="206"/>
    </location>
</feature>
<sequence length="297" mass="33345">MVALGDKNITQSREKMAASGSNTCDGDLEFDKWNIQELKLFLSNREVPSSDKNKHELIRLCKKAQLLSLPKGSGISDPGHTRYIEQKLILDGPYKVTKSFFFVFGSRQENKDMNIKTAGKEALRDGKSLHLSGHVCNLQVHGVHVDSPYCFIRCKAVRETSVSLPPYDTWIIVHKRRNIIVDGYCSCPGGIQGTCKHIAALCHTVIETVARGDNKAVTEKVQAWHAPSKKPHKPDFVKDITIRKVKGDCGLEEDSNHTKRTRYNNDPRAVEDRQDKTLQDLELEGLRVATNASPERI</sequence>
<dbReference type="GO" id="GO:0008270">
    <property type="term" value="F:zinc ion binding"/>
    <property type="evidence" value="ECO:0007669"/>
    <property type="project" value="UniProtKB-KW"/>
</dbReference>
<accession>A0A9J7MNF8</accession>
<keyword evidence="4" id="KW-1185">Reference proteome</keyword>